<gene>
    <name evidence="9" type="ORF">VP01_1420g1</name>
</gene>
<comment type="similarity">
    <text evidence="2 8">Belongs to the TFB5 family.</text>
</comment>
<dbReference type="InterPro" id="IPR009400">
    <property type="entry name" value="TFIIH_TTDA/Tfb5"/>
</dbReference>
<dbReference type="GO" id="GO:0006294">
    <property type="term" value="P:nucleotide-excision repair, preincision complex assembly"/>
    <property type="evidence" value="ECO:0007669"/>
    <property type="project" value="TreeGrafter"/>
</dbReference>
<dbReference type="FunFam" id="3.30.70.1220:FF:000001">
    <property type="entry name" value="General transcription factor IIH subunit 5"/>
    <property type="match status" value="1"/>
</dbReference>
<comment type="subunit">
    <text evidence="8">Component of the 7-subunit TFIIH core complex.</text>
</comment>
<organism evidence="9 10">
    <name type="scientific">Puccinia sorghi</name>
    <dbReference type="NCBI Taxonomy" id="27349"/>
    <lineage>
        <taxon>Eukaryota</taxon>
        <taxon>Fungi</taxon>
        <taxon>Dikarya</taxon>
        <taxon>Basidiomycota</taxon>
        <taxon>Pucciniomycotina</taxon>
        <taxon>Pucciniomycetes</taxon>
        <taxon>Pucciniales</taxon>
        <taxon>Pucciniaceae</taxon>
        <taxon>Puccinia</taxon>
    </lineage>
</organism>
<evidence type="ECO:0000256" key="2">
    <source>
        <dbReference type="ARBA" id="ARBA00007470"/>
    </source>
</evidence>
<dbReference type="PANTHER" id="PTHR28580">
    <property type="entry name" value="GENERAL TRANSCRIPTION FACTOR IIH SUBUNIT 5"/>
    <property type="match status" value="1"/>
</dbReference>
<protein>
    <recommendedName>
        <fullName evidence="8">General transcription and DNA repair factor IIH subunit TFB5</fullName>
    </recommendedName>
</protein>
<evidence type="ECO:0000256" key="6">
    <source>
        <dbReference type="ARBA" id="ARBA00023204"/>
    </source>
</evidence>
<dbReference type="Proteomes" id="UP000037035">
    <property type="component" value="Unassembled WGS sequence"/>
</dbReference>
<dbReference type="Pfam" id="PF06331">
    <property type="entry name" value="Tfb5"/>
    <property type="match status" value="1"/>
</dbReference>
<sequence length="115" mass="13025">MSGLKQTRGMRIEDTRDEVDLRQQQILLLPLCIRIQVMVKAQKGVLVTCDPAAKQLIVKLNDQPDQPISEFGLVTPFIVQELDETHLLVTLECVNALKRQLEAELEKNTFTLDAI</sequence>
<keyword evidence="3 8" id="KW-0227">DNA damage</keyword>
<name>A0A0L6VL57_9BASI</name>
<dbReference type="GO" id="GO:0005675">
    <property type="term" value="C:transcription factor TFIIH holo complex"/>
    <property type="evidence" value="ECO:0007669"/>
    <property type="project" value="TreeGrafter"/>
</dbReference>
<dbReference type="EMBL" id="LAVV01004677">
    <property type="protein sequence ID" value="KNZ61312.1"/>
    <property type="molecule type" value="Genomic_DNA"/>
</dbReference>
<evidence type="ECO:0000256" key="1">
    <source>
        <dbReference type="ARBA" id="ARBA00004123"/>
    </source>
</evidence>
<dbReference type="GO" id="GO:0000439">
    <property type="term" value="C:transcription factor TFIIH core complex"/>
    <property type="evidence" value="ECO:0007669"/>
    <property type="project" value="UniProtKB-UniRule"/>
</dbReference>
<dbReference type="VEuPathDB" id="FungiDB:VP01_1420g1"/>
<reference evidence="9 10" key="1">
    <citation type="submission" date="2015-08" db="EMBL/GenBank/DDBJ databases">
        <title>Next Generation Sequencing and Analysis of the Genome of Puccinia sorghi L Schw, the Causal Agent of Maize Common Rust.</title>
        <authorList>
            <person name="Rochi L."/>
            <person name="Burguener G."/>
            <person name="Darino M."/>
            <person name="Turjanski A."/>
            <person name="Kreff E."/>
            <person name="Dieguez M.J."/>
            <person name="Sacco F."/>
        </authorList>
    </citation>
    <scope>NUCLEOTIDE SEQUENCE [LARGE SCALE GENOMIC DNA]</scope>
    <source>
        <strain evidence="9 10">RO10H11247</strain>
    </source>
</reference>
<comment type="caution">
    <text evidence="9">The sequence shown here is derived from an EMBL/GenBank/DDBJ whole genome shotgun (WGS) entry which is preliminary data.</text>
</comment>
<evidence type="ECO:0000256" key="5">
    <source>
        <dbReference type="ARBA" id="ARBA00023163"/>
    </source>
</evidence>
<proteinExistence type="inferred from homology"/>
<evidence type="ECO:0000256" key="4">
    <source>
        <dbReference type="ARBA" id="ARBA00023015"/>
    </source>
</evidence>
<comment type="function">
    <text evidence="8">In NER, TFIIH acts by opening DNA around the lesion to allow the excision of the damaged oligonucleotide and its replacement by a new DNA fragment. In transcription, TFIIH has an essential role in transcription initiation. When the pre-initiation complex (PIC) has been established, TFIIH is required for promoter opening and promoter escape.</text>
</comment>
<keyword evidence="4 8" id="KW-0805">Transcription regulation</keyword>
<dbReference type="PANTHER" id="PTHR28580:SF1">
    <property type="entry name" value="GENERAL TRANSCRIPTION FACTOR IIH SUBUNIT 5"/>
    <property type="match status" value="1"/>
</dbReference>
<dbReference type="OrthoDB" id="354at2759"/>
<dbReference type="STRING" id="27349.A0A0L6VL57"/>
<evidence type="ECO:0000313" key="9">
    <source>
        <dbReference type="EMBL" id="KNZ61312.1"/>
    </source>
</evidence>
<keyword evidence="6 8" id="KW-0234">DNA repair</keyword>
<evidence type="ECO:0000313" key="10">
    <source>
        <dbReference type="Proteomes" id="UP000037035"/>
    </source>
</evidence>
<keyword evidence="10" id="KW-1185">Reference proteome</keyword>
<dbReference type="Gene3D" id="3.30.70.1220">
    <property type="entry name" value="TFB5-like"/>
    <property type="match status" value="1"/>
</dbReference>
<dbReference type="GO" id="GO:0006367">
    <property type="term" value="P:transcription initiation at RNA polymerase II promoter"/>
    <property type="evidence" value="ECO:0007669"/>
    <property type="project" value="UniProtKB-UniRule"/>
</dbReference>
<accession>A0A0L6VL57</accession>
<evidence type="ECO:0000256" key="3">
    <source>
        <dbReference type="ARBA" id="ARBA00022763"/>
    </source>
</evidence>
<dbReference type="SMART" id="SM01395">
    <property type="entry name" value="Tbf5"/>
    <property type="match status" value="1"/>
</dbReference>
<dbReference type="SUPFAM" id="SSF142897">
    <property type="entry name" value="TFB5-like"/>
    <property type="match status" value="1"/>
</dbReference>
<dbReference type="InterPro" id="IPR035935">
    <property type="entry name" value="TFB5-like_sf"/>
</dbReference>
<evidence type="ECO:0000256" key="8">
    <source>
        <dbReference type="RuleBase" id="RU368032"/>
    </source>
</evidence>
<comment type="subcellular location">
    <subcellularLocation>
        <location evidence="1 8">Nucleus</location>
    </subcellularLocation>
</comment>
<evidence type="ECO:0000256" key="7">
    <source>
        <dbReference type="ARBA" id="ARBA00023242"/>
    </source>
</evidence>
<keyword evidence="5 8" id="KW-0804">Transcription</keyword>
<dbReference type="AlphaFoldDB" id="A0A0L6VL57"/>
<keyword evidence="7 8" id="KW-0539">Nucleus</keyword>